<keyword evidence="1" id="KW-0496">Mitochondrion</keyword>
<name>A0A1Y0AZF5_9LAMI</name>
<proteinExistence type="predicted"/>
<evidence type="ECO:0000313" key="1">
    <source>
        <dbReference type="EMBL" id="ART30524.1"/>
    </source>
</evidence>
<dbReference type="EMBL" id="KY774314">
    <property type="protein sequence ID" value="ART30524.1"/>
    <property type="molecule type" value="Genomic_DNA"/>
</dbReference>
<dbReference type="AlphaFoldDB" id="A0A1Y0AZF5"/>
<reference evidence="1" key="1">
    <citation type="submission" date="2017-03" db="EMBL/GenBank/DDBJ databases">
        <title>The mitochondrial genome of the carnivorous plant Utricularia reniformis (Lentibulariaceae): structure, comparative analysis and evolutionary landmarks.</title>
        <authorList>
            <person name="Silva S.R."/>
            <person name="Alvarenga D.O."/>
            <person name="Michael T.P."/>
            <person name="Miranda V.F.O."/>
            <person name="Varani A.M."/>
        </authorList>
    </citation>
    <scope>NUCLEOTIDE SEQUENCE</scope>
</reference>
<organism evidence="1">
    <name type="scientific">Utricularia reniformis</name>
    <dbReference type="NCBI Taxonomy" id="192314"/>
    <lineage>
        <taxon>Eukaryota</taxon>
        <taxon>Viridiplantae</taxon>
        <taxon>Streptophyta</taxon>
        <taxon>Embryophyta</taxon>
        <taxon>Tracheophyta</taxon>
        <taxon>Spermatophyta</taxon>
        <taxon>Magnoliopsida</taxon>
        <taxon>eudicotyledons</taxon>
        <taxon>Gunneridae</taxon>
        <taxon>Pentapetalae</taxon>
        <taxon>asterids</taxon>
        <taxon>lamiids</taxon>
        <taxon>Lamiales</taxon>
        <taxon>Lentibulariaceae</taxon>
        <taxon>Utricularia</taxon>
    </lineage>
</organism>
<gene>
    <name evidence="1" type="ORF">AEK19_MT0246</name>
</gene>
<sequence>MACSSTSFFERKVKSCSRFLLLKEIYLQKLQRRAKFLKIAHHAFGFRFFGHPSQIPGPPQIELPTPIGSC</sequence>
<protein>
    <submittedName>
        <fullName evidence="1">Uncharacterized protein</fullName>
    </submittedName>
</protein>
<geneLocation type="mitochondrion" evidence="1"/>
<accession>A0A1Y0AZF5</accession>